<comment type="caution">
    <text evidence="2">The sequence shown here is derived from an EMBL/GenBank/DDBJ whole genome shotgun (WGS) entry which is preliminary data.</text>
</comment>
<dbReference type="Gene3D" id="2.60.120.920">
    <property type="match status" value="1"/>
</dbReference>
<dbReference type="GO" id="GO:0016874">
    <property type="term" value="F:ligase activity"/>
    <property type="evidence" value="ECO:0007669"/>
    <property type="project" value="UniProtKB-KW"/>
</dbReference>
<proteinExistence type="predicted"/>
<dbReference type="SUPFAM" id="SSF49899">
    <property type="entry name" value="Concanavalin A-like lectins/glucanases"/>
    <property type="match status" value="1"/>
</dbReference>
<dbReference type="InterPro" id="IPR001870">
    <property type="entry name" value="B30.2/SPRY"/>
</dbReference>
<dbReference type="InterPro" id="IPR003877">
    <property type="entry name" value="SPRY_dom"/>
</dbReference>
<name>A0A7K7PYJ5_ACRAR</name>
<evidence type="ECO:0000259" key="1">
    <source>
        <dbReference type="PROSITE" id="PS50188"/>
    </source>
</evidence>
<dbReference type="InterPro" id="IPR050143">
    <property type="entry name" value="TRIM/RBCC"/>
</dbReference>
<dbReference type="SMART" id="SM00589">
    <property type="entry name" value="PRY"/>
    <property type="match status" value="1"/>
</dbReference>
<organism evidence="2 3">
    <name type="scientific">Acrocephalus arundinaceus</name>
    <name type="common">Great reed-warbler</name>
    <dbReference type="NCBI Taxonomy" id="39621"/>
    <lineage>
        <taxon>Eukaryota</taxon>
        <taxon>Metazoa</taxon>
        <taxon>Chordata</taxon>
        <taxon>Craniata</taxon>
        <taxon>Vertebrata</taxon>
        <taxon>Euteleostomi</taxon>
        <taxon>Archelosauria</taxon>
        <taxon>Archosauria</taxon>
        <taxon>Dinosauria</taxon>
        <taxon>Saurischia</taxon>
        <taxon>Theropoda</taxon>
        <taxon>Coelurosauria</taxon>
        <taxon>Aves</taxon>
        <taxon>Neognathae</taxon>
        <taxon>Neoaves</taxon>
        <taxon>Telluraves</taxon>
        <taxon>Australaves</taxon>
        <taxon>Passeriformes</taxon>
        <taxon>Sylvioidea</taxon>
        <taxon>Sylviidae</taxon>
        <taxon>Acrocephalinae</taxon>
        <taxon>Acrocephalus</taxon>
    </lineage>
</organism>
<protein>
    <submittedName>
        <fullName evidence="2">TRIM7 ligase</fullName>
    </submittedName>
</protein>
<gene>
    <name evidence="2" type="primary">Trim7_2</name>
    <name evidence="2" type="ORF">ACRARU_R08351</name>
</gene>
<dbReference type="PROSITE" id="PS50188">
    <property type="entry name" value="B302_SPRY"/>
    <property type="match status" value="1"/>
</dbReference>
<evidence type="ECO:0000313" key="2">
    <source>
        <dbReference type="EMBL" id="NWZ72673.1"/>
    </source>
</evidence>
<dbReference type="Proteomes" id="UP000549775">
    <property type="component" value="Unassembled WGS sequence"/>
</dbReference>
<dbReference type="Pfam" id="PF00622">
    <property type="entry name" value="SPRY"/>
    <property type="match status" value="1"/>
</dbReference>
<dbReference type="PANTHER" id="PTHR24103">
    <property type="entry name" value="E3 UBIQUITIN-PROTEIN LIGASE TRIM"/>
    <property type="match status" value="1"/>
</dbReference>
<accession>A0A7K7PYJ5</accession>
<keyword evidence="3" id="KW-1185">Reference proteome</keyword>
<evidence type="ECO:0000313" key="3">
    <source>
        <dbReference type="Proteomes" id="UP000549775"/>
    </source>
</evidence>
<feature type="domain" description="B30.2/SPRY" evidence="1">
    <location>
        <begin position="1"/>
        <end position="168"/>
    </location>
</feature>
<keyword evidence="2" id="KW-0436">Ligase</keyword>
<dbReference type="InterPro" id="IPR043136">
    <property type="entry name" value="B30.2/SPRY_sf"/>
</dbReference>
<dbReference type="OrthoDB" id="6270329at2759"/>
<feature type="non-terminal residue" evidence="2">
    <location>
        <position position="1"/>
    </location>
</feature>
<dbReference type="InterPro" id="IPR006574">
    <property type="entry name" value="PRY"/>
</dbReference>
<dbReference type="EMBL" id="VZST01005135">
    <property type="protein sequence ID" value="NWZ72673.1"/>
    <property type="molecule type" value="Genomic_DNA"/>
</dbReference>
<feature type="non-terminal residue" evidence="2">
    <location>
        <position position="168"/>
    </location>
</feature>
<dbReference type="Pfam" id="PF13765">
    <property type="entry name" value="PRY"/>
    <property type="match status" value="1"/>
</dbReference>
<reference evidence="2 3" key="1">
    <citation type="submission" date="2019-09" db="EMBL/GenBank/DDBJ databases">
        <title>Bird 10,000 Genomes (B10K) Project - Family phase.</title>
        <authorList>
            <person name="Zhang G."/>
        </authorList>
    </citation>
    <scope>NUCLEOTIDE SEQUENCE [LARGE SCALE GENOMIC DNA]</scope>
    <source>
        <strain evidence="2">OUT-0054</strain>
        <tissue evidence="2">Blood</tissue>
    </source>
</reference>
<dbReference type="InterPro" id="IPR003879">
    <property type="entry name" value="Butyrophylin_SPRY"/>
</dbReference>
<sequence>EMVTREPETVNPYLGLSQDHKVIQLRDGIQNLPDTSRRFMTDLSFVGSQGFTSGRHCWDVEVGKGDGWAVGVALESMPRMDFFSLVRSGKIWALQLDKEGQYRTVHMSRVLLILGEKLQRIRIYLDYEAGRVTFYNAKNMSQILQFETVFTEKVFPYFWILSGEVRVS</sequence>
<dbReference type="SMART" id="SM00449">
    <property type="entry name" value="SPRY"/>
    <property type="match status" value="1"/>
</dbReference>
<dbReference type="AlphaFoldDB" id="A0A7K7PYJ5"/>
<dbReference type="InterPro" id="IPR013320">
    <property type="entry name" value="ConA-like_dom_sf"/>
</dbReference>
<dbReference type="PRINTS" id="PR01407">
    <property type="entry name" value="BUTYPHLNCDUF"/>
</dbReference>